<dbReference type="Proteomes" id="UP000464865">
    <property type="component" value="Chromosome M15-12"/>
</dbReference>
<dbReference type="PANTHER" id="PTHR43280">
    <property type="entry name" value="ARAC-FAMILY TRANSCRIPTIONAL REGULATOR"/>
    <property type="match status" value="1"/>
</dbReference>
<dbReference type="Pfam" id="PF12833">
    <property type="entry name" value="HTH_18"/>
    <property type="match status" value="1"/>
</dbReference>
<dbReference type="EMBL" id="CP048635">
    <property type="protein sequence ID" value="QIB41046.1"/>
    <property type="molecule type" value="Genomic_DNA"/>
</dbReference>
<dbReference type="InterPro" id="IPR020449">
    <property type="entry name" value="Tscrpt_reg_AraC-type_HTH"/>
</dbReference>
<accession>A0A7L5BQY7</accession>
<dbReference type="GO" id="GO:0003700">
    <property type="term" value="F:DNA-binding transcription factor activity"/>
    <property type="evidence" value="ECO:0007669"/>
    <property type="project" value="InterPro"/>
</dbReference>
<dbReference type="SMART" id="SM00342">
    <property type="entry name" value="HTH_ARAC"/>
    <property type="match status" value="1"/>
</dbReference>
<dbReference type="PROSITE" id="PS01124">
    <property type="entry name" value="HTH_ARAC_FAMILY_2"/>
    <property type="match status" value="1"/>
</dbReference>
<dbReference type="InterPro" id="IPR018060">
    <property type="entry name" value="HTH_AraC"/>
</dbReference>
<keyword evidence="6" id="KW-1185">Reference proteome</keyword>
<dbReference type="PRINTS" id="PR00032">
    <property type="entry name" value="HTHARAC"/>
</dbReference>
<dbReference type="KEGG" id="roy:G3A56_25035"/>
<evidence type="ECO:0000313" key="5">
    <source>
        <dbReference type="EMBL" id="QIB41046.1"/>
    </source>
</evidence>
<name>A0A7L5BQY7_9HYPH</name>
<gene>
    <name evidence="5" type="ORF">G3A56_25035</name>
</gene>
<sequence>MPLHSQIAANRIETTARMLTSSLRVSEFKLERGGAHLVLLSAGEAEIVQGERTLVITAPGLAWLPSAGPVGRLRLHAGSRGSLLKTTEIGLAHAMPTGTSAMTVRSTLQRVLTQTLTEKDRKELAGYLDTIADENFRSTTGSDTIIASLLSVTLIRICQRAMADVAGAASTAGSLTERFVLLVSQHKRDQWDVEDYAGQLGVNRERLGFAVRKATGLSPQAYIHRELLSEARDLLLNSSLQVAEIAFRLGFQDPGYFNRFFTRNEGTSPGRFRRMGMRMQTIPPPSYAAWP</sequence>
<dbReference type="GO" id="GO:0043565">
    <property type="term" value="F:sequence-specific DNA binding"/>
    <property type="evidence" value="ECO:0007669"/>
    <property type="project" value="InterPro"/>
</dbReference>
<dbReference type="InterPro" id="IPR009057">
    <property type="entry name" value="Homeodomain-like_sf"/>
</dbReference>
<dbReference type="RefSeq" id="WP_082184773.1">
    <property type="nucleotide sequence ID" value="NZ_CP048635.1"/>
</dbReference>
<evidence type="ECO:0000313" key="6">
    <source>
        <dbReference type="Proteomes" id="UP000464865"/>
    </source>
</evidence>
<dbReference type="Gene3D" id="1.10.10.60">
    <property type="entry name" value="Homeodomain-like"/>
    <property type="match status" value="1"/>
</dbReference>
<keyword evidence="3" id="KW-0804">Transcription</keyword>
<organism evidence="5 6">
    <name type="scientific">Rhizobium oryzihabitans</name>
    <dbReference type="NCBI Taxonomy" id="2267833"/>
    <lineage>
        <taxon>Bacteria</taxon>
        <taxon>Pseudomonadati</taxon>
        <taxon>Pseudomonadota</taxon>
        <taxon>Alphaproteobacteria</taxon>
        <taxon>Hyphomicrobiales</taxon>
        <taxon>Rhizobiaceae</taxon>
        <taxon>Rhizobium/Agrobacterium group</taxon>
        <taxon>Rhizobium</taxon>
    </lineage>
</organism>
<evidence type="ECO:0000256" key="3">
    <source>
        <dbReference type="ARBA" id="ARBA00023163"/>
    </source>
</evidence>
<keyword evidence="2" id="KW-0238">DNA-binding</keyword>
<reference evidence="5 6" key="1">
    <citation type="submission" date="2020-02" db="EMBL/GenBank/DDBJ databases">
        <title>Plant-Promoting Endophytic Bacterium Rhizobium oryzihabitans sp. nov., Isolated from the Root of Rice.</title>
        <authorList>
            <person name="zhao J."/>
            <person name="Zhang G."/>
        </authorList>
    </citation>
    <scope>NUCLEOTIDE SEQUENCE [LARGE SCALE GENOMIC DNA]</scope>
    <source>
        <strain evidence="5 6">M15</strain>
    </source>
</reference>
<dbReference type="SUPFAM" id="SSF46689">
    <property type="entry name" value="Homeodomain-like"/>
    <property type="match status" value="1"/>
</dbReference>
<dbReference type="PANTHER" id="PTHR43280:SF32">
    <property type="entry name" value="TRANSCRIPTIONAL REGULATORY PROTEIN"/>
    <property type="match status" value="1"/>
</dbReference>
<protein>
    <submittedName>
        <fullName evidence="5">Helix-turn-helix domain-containing protein</fullName>
    </submittedName>
</protein>
<evidence type="ECO:0000259" key="4">
    <source>
        <dbReference type="PROSITE" id="PS01124"/>
    </source>
</evidence>
<evidence type="ECO:0000256" key="2">
    <source>
        <dbReference type="ARBA" id="ARBA00023125"/>
    </source>
</evidence>
<dbReference type="AlphaFoldDB" id="A0A7L5BQY7"/>
<evidence type="ECO:0000256" key="1">
    <source>
        <dbReference type="ARBA" id="ARBA00023015"/>
    </source>
</evidence>
<feature type="domain" description="HTH araC/xylS-type" evidence="4">
    <location>
        <begin position="177"/>
        <end position="275"/>
    </location>
</feature>
<proteinExistence type="predicted"/>
<keyword evidence="1" id="KW-0805">Transcription regulation</keyword>